<name>A0A543N9I4_9ACTN</name>
<evidence type="ECO:0000256" key="8">
    <source>
        <dbReference type="SAM" id="Phobius"/>
    </source>
</evidence>
<keyword evidence="7 8" id="KW-0472">Membrane</keyword>
<proteinExistence type="inferred from homology"/>
<feature type="transmembrane region" description="Helical" evidence="8">
    <location>
        <begin position="6"/>
        <end position="26"/>
    </location>
</feature>
<feature type="transmembrane region" description="Helical" evidence="8">
    <location>
        <begin position="194"/>
        <end position="213"/>
    </location>
</feature>
<dbReference type="Pfam" id="PF03547">
    <property type="entry name" value="Mem_trans"/>
    <property type="match status" value="2"/>
</dbReference>
<comment type="subcellular location">
    <subcellularLocation>
        <location evidence="1">Cell membrane</location>
        <topology evidence="1">Multi-pass membrane protein</topology>
    </subcellularLocation>
</comment>
<evidence type="ECO:0000313" key="10">
    <source>
        <dbReference type="Proteomes" id="UP000317422"/>
    </source>
</evidence>
<comment type="similarity">
    <text evidence="2">Belongs to the auxin efflux carrier (TC 2.A.69) family.</text>
</comment>
<feature type="transmembrane region" description="Helical" evidence="8">
    <location>
        <begin position="38"/>
        <end position="59"/>
    </location>
</feature>
<keyword evidence="6 8" id="KW-1133">Transmembrane helix</keyword>
<organism evidence="9 10">
    <name type="scientific">Haloactinospora alba</name>
    <dbReference type="NCBI Taxonomy" id="405555"/>
    <lineage>
        <taxon>Bacteria</taxon>
        <taxon>Bacillati</taxon>
        <taxon>Actinomycetota</taxon>
        <taxon>Actinomycetes</taxon>
        <taxon>Streptosporangiales</taxon>
        <taxon>Nocardiopsidaceae</taxon>
        <taxon>Haloactinospora</taxon>
    </lineage>
</organism>
<evidence type="ECO:0008006" key="11">
    <source>
        <dbReference type="Google" id="ProtNLM"/>
    </source>
</evidence>
<protein>
    <recommendedName>
        <fullName evidence="11">AEC family transporter</fullName>
    </recommendedName>
</protein>
<dbReference type="InterPro" id="IPR038770">
    <property type="entry name" value="Na+/solute_symporter_sf"/>
</dbReference>
<evidence type="ECO:0000256" key="2">
    <source>
        <dbReference type="ARBA" id="ARBA00010145"/>
    </source>
</evidence>
<sequence>MGGVVTGFSVIATVIAIGYVLGWRGALGRGGREVLTRLAFYAATPALLFDIVSGADLSVFLSRSIVATAGSVAVVALLFAAAGAVFGWGAGATTLGVLCSCYVNAGNLGIPVAVYVLGDASVVAPVLLLQQLVITPVALTVLEVSNRPPGERSGIPRLVSAPVRTPIVLASTAGAVVAASGWVPPAVLMRPVELLGGMAVPAVLLAFGISLHGSALPARGPERGAVLFAVALKSLVHPLVAWVAGILLGLDGASLFAVVVVAALPTAQNIFTYASRYDVATRMVRESVLLSTFLTVPVLLLLAVLLG</sequence>
<keyword evidence="3" id="KW-0813">Transport</keyword>
<dbReference type="PANTHER" id="PTHR36838:SF3">
    <property type="entry name" value="TRANSPORTER AUXIN EFFLUX CARRIER EC FAMILY"/>
    <property type="match status" value="1"/>
</dbReference>
<feature type="transmembrane region" description="Helical" evidence="8">
    <location>
        <begin position="287"/>
        <end position="306"/>
    </location>
</feature>
<keyword evidence="10" id="KW-1185">Reference proteome</keyword>
<feature type="transmembrane region" description="Helical" evidence="8">
    <location>
        <begin position="95"/>
        <end position="116"/>
    </location>
</feature>
<feature type="transmembrane region" description="Helical" evidence="8">
    <location>
        <begin position="163"/>
        <end position="182"/>
    </location>
</feature>
<feature type="transmembrane region" description="Helical" evidence="8">
    <location>
        <begin position="225"/>
        <end position="248"/>
    </location>
</feature>
<evidence type="ECO:0000256" key="6">
    <source>
        <dbReference type="ARBA" id="ARBA00022989"/>
    </source>
</evidence>
<dbReference type="PANTHER" id="PTHR36838">
    <property type="entry name" value="AUXIN EFFLUX CARRIER FAMILY PROTEIN"/>
    <property type="match status" value="1"/>
</dbReference>
<dbReference type="Gene3D" id="1.20.1530.20">
    <property type="match status" value="1"/>
</dbReference>
<dbReference type="EMBL" id="VFQC01000002">
    <property type="protein sequence ID" value="TQN28470.1"/>
    <property type="molecule type" value="Genomic_DNA"/>
</dbReference>
<evidence type="ECO:0000313" key="9">
    <source>
        <dbReference type="EMBL" id="TQN28470.1"/>
    </source>
</evidence>
<gene>
    <name evidence="9" type="ORF">FHX37_3815</name>
</gene>
<keyword evidence="5 8" id="KW-0812">Transmembrane</keyword>
<reference evidence="9 10" key="1">
    <citation type="submission" date="2019-06" db="EMBL/GenBank/DDBJ databases">
        <title>Sequencing the genomes of 1000 actinobacteria strains.</title>
        <authorList>
            <person name="Klenk H.-P."/>
        </authorList>
    </citation>
    <scope>NUCLEOTIDE SEQUENCE [LARGE SCALE GENOMIC DNA]</scope>
    <source>
        <strain evidence="9 10">DSM 45015</strain>
    </source>
</reference>
<comment type="caution">
    <text evidence="9">The sequence shown here is derived from an EMBL/GenBank/DDBJ whole genome shotgun (WGS) entry which is preliminary data.</text>
</comment>
<feature type="transmembrane region" description="Helical" evidence="8">
    <location>
        <begin position="122"/>
        <end position="142"/>
    </location>
</feature>
<feature type="transmembrane region" description="Helical" evidence="8">
    <location>
        <begin position="65"/>
        <end position="88"/>
    </location>
</feature>
<evidence type="ECO:0000256" key="5">
    <source>
        <dbReference type="ARBA" id="ARBA00022692"/>
    </source>
</evidence>
<keyword evidence="4" id="KW-1003">Cell membrane</keyword>
<dbReference type="RefSeq" id="WP_141925518.1">
    <property type="nucleotide sequence ID" value="NZ_VFQC01000002.1"/>
</dbReference>
<dbReference type="Proteomes" id="UP000317422">
    <property type="component" value="Unassembled WGS sequence"/>
</dbReference>
<evidence type="ECO:0000256" key="1">
    <source>
        <dbReference type="ARBA" id="ARBA00004651"/>
    </source>
</evidence>
<dbReference type="AlphaFoldDB" id="A0A543N9I4"/>
<dbReference type="GO" id="GO:0055085">
    <property type="term" value="P:transmembrane transport"/>
    <property type="evidence" value="ECO:0007669"/>
    <property type="project" value="InterPro"/>
</dbReference>
<evidence type="ECO:0000256" key="7">
    <source>
        <dbReference type="ARBA" id="ARBA00023136"/>
    </source>
</evidence>
<evidence type="ECO:0000256" key="3">
    <source>
        <dbReference type="ARBA" id="ARBA00022448"/>
    </source>
</evidence>
<feature type="transmembrane region" description="Helical" evidence="8">
    <location>
        <begin position="254"/>
        <end position="275"/>
    </location>
</feature>
<dbReference type="InterPro" id="IPR004776">
    <property type="entry name" value="Mem_transp_PIN-like"/>
</dbReference>
<dbReference type="OrthoDB" id="5405318at2"/>
<accession>A0A543N9I4</accession>
<evidence type="ECO:0000256" key="4">
    <source>
        <dbReference type="ARBA" id="ARBA00022475"/>
    </source>
</evidence>
<dbReference type="GO" id="GO:0005886">
    <property type="term" value="C:plasma membrane"/>
    <property type="evidence" value="ECO:0007669"/>
    <property type="project" value="UniProtKB-SubCell"/>
</dbReference>